<proteinExistence type="predicted"/>
<dbReference type="RefSeq" id="WP_256191970.1">
    <property type="nucleotide sequence ID" value="NZ_CALCKC010000081.1"/>
</dbReference>
<accession>A0ABT1S0U7</accession>
<keyword evidence="2" id="KW-1185">Reference proteome</keyword>
<evidence type="ECO:0000313" key="1">
    <source>
        <dbReference type="EMBL" id="MCQ4840448.1"/>
    </source>
</evidence>
<comment type="caution">
    <text evidence="1">The sequence shown here is derived from an EMBL/GenBank/DDBJ whole genome shotgun (WGS) entry which is preliminary data.</text>
</comment>
<evidence type="ECO:0000313" key="2">
    <source>
        <dbReference type="Proteomes" id="UP001524473"/>
    </source>
</evidence>
<organism evidence="1 2">
    <name type="scientific">Neglectibacter timonensis</name>
    <dbReference type="NCBI Taxonomy" id="1776382"/>
    <lineage>
        <taxon>Bacteria</taxon>
        <taxon>Bacillati</taxon>
        <taxon>Bacillota</taxon>
        <taxon>Clostridia</taxon>
        <taxon>Eubacteriales</taxon>
        <taxon>Oscillospiraceae</taxon>
        <taxon>Neglectibacter</taxon>
    </lineage>
</organism>
<reference evidence="1 2" key="1">
    <citation type="submission" date="2022-06" db="EMBL/GenBank/DDBJ databases">
        <title>Isolation of gut microbiota from human fecal samples.</title>
        <authorList>
            <person name="Pamer E.G."/>
            <person name="Barat B."/>
            <person name="Waligurski E."/>
            <person name="Medina S."/>
            <person name="Paddock L."/>
            <person name="Mostad J."/>
        </authorList>
    </citation>
    <scope>NUCLEOTIDE SEQUENCE [LARGE SCALE GENOMIC DNA]</scope>
    <source>
        <strain evidence="1 2">DFI.9.73</strain>
    </source>
</reference>
<sequence length="125" mass="12975">MAIIKPLKTAAGENLYPVTSAAAVYDAQGVPLAQKTEGWDKKAQKALCVTVTLAASGWTDGVQTVAAQGVTADNAVFPCPAPDSWEEAGQAGVRCTAQAPDSLTFTCSSLPAADLTYQALIWEVM</sequence>
<gene>
    <name evidence="1" type="ORF">NE695_11050</name>
</gene>
<dbReference type="EMBL" id="JANFZH010000023">
    <property type="protein sequence ID" value="MCQ4840448.1"/>
    <property type="molecule type" value="Genomic_DNA"/>
</dbReference>
<name>A0ABT1S0U7_9FIRM</name>
<protein>
    <submittedName>
        <fullName evidence="1">Uncharacterized protein</fullName>
    </submittedName>
</protein>
<dbReference type="Proteomes" id="UP001524473">
    <property type="component" value="Unassembled WGS sequence"/>
</dbReference>